<reference evidence="2 3" key="1">
    <citation type="submission" date="2016-11" db="EMBL/GenBank/DDBJ databases">
        <title>Complete genome sequence of thermophilic cyanobacteria strain Synechococcus sp. PCC6715.</title>
        <authorList>
            <person name="Tang J."/>
            <person name="Daroch M."/>
            <person name="Liang Y."/>
            <person name="Jiang D."/>
            <person name="Shah M."/>
        </authorList>
    </citation>
    <scope>NUCLEOTIDE SEQUENCE [LARGE SCALE GENOMIC DNA]</scope>
    <source>
        <strain evidence="2 3">PCC 6715</strain>
    </source>
</reference>
<name>A0A2D2Q339_PARLV</name>
<protein>
    <submittedName>
        <fullName evidence="2">Uncharacterized protein</fullName>
    </submittedName>
</protein>
<reference evidence="3" key="2">
    <citation type="journal article" date="2022" name="Front. Microbiol.">
        <title>Comparative Genomic Analysis Revealed Distinct Molecular Components and Organization of CO2-Concentrating Mechanism in Thermophilic Cyanobacteria.</title>
        <authorList>
            <person name="Tang J."/>
            <person name="Zhou H."/>
            <person name="Yao D."/>
            <person name="Riaz S."/>
            <person name="You D."/>
            <person name="Klepacz-Smolka A."/>
            <person name="Daroch M."/>
        </authorList>
    </citation>
    <scope>NUCLEOTIDE SEQUENCE [LARGE SCALE GENOMIC DNA]</scope>
    <source>
        <strain evidence="3">PCC 6715</strain>
    </source>
</reference>
<keyword evidence="3" id="KW-1185">Reference proteome</keyword>
<feature type="transmembrane region" description="Helical" evidence="1">
    <location>
        <begin position="6"/>
        <end position="24"/>
    </location>
</feature>
<sequence length="102" mass="11714">MVWIVVGCNCLIAIIALWVAWQLVKLRQTLRGVARALLDAERSTHGVLGGAPQVIMIGQRGVAGLRSQLPRWGRQQRNVRLFLTLISWISRYSTPWLRQRRR</sequence>
<evidence type="ECO:0000256" key="1">
    <source>
        <dbReference type="SAM" id="Phobius"/>
    </source>
</evidence>
<evidence type="ECO:0000313" key="3">
    <source>
        <dbReference type="Proteomes" id="UP000231057"/>
    </source>
</evidence>
<dbReference type="AlphaFoldDB" id="A0A2D2Q339"/>
<gene>
    <name evidence="2" type="ORF">BRW62_09455</name>
</gene>
<dbReference type="Proteomes" id="UP000231057">
    <property type="component" value="Chromosome"/>
</dbReference>
<keyword evidence="1" id="KW-0812">Transmembrane</keyword>
<dbReference type="KEGG" id="slw:BRW62_09455"/>
<keyword evidence="1" id="KW-1133">Transmembrane helix</keyword>
<evidence type="ECO:0000313" key="2">
    <source>
        <dbReference type="EMBL" id="ATS18930.1"/>
    </source>
</evidence>
<proteinExistence type="predicted"/>
<keyword evidence="1" id="KW-0472">Membrane</keyword>
<organism evidence="2 3">
    <name type="scientific">Parathermosynechococcus lividus PCC 6715</name>
    <dbReference type="NCBI Taxonomy" id="1917166"/>
    <lineage>
        <taxon>Bacteria</taxon>
        <taxon>Bacillati</taxon>
        <taxon>Cyanobacteriota</taxon>
        <taxon>Cyanophyceae</taxon>
        <taxon>Acaryochloridales</taxon>
        <taxon>Thermosynechococcaceae</taxon>
        <taxon>Parathermosynechococcus</taxon>
    </lineage>
</organism>
<dbReference type="EMBL" id="CP018092">
    <property type="protein sequence ID" value="ATS18930.1"/>
    <property type="molecule type" value="Genomic_DNA"/>
</dbReference>
<accession>A0A2D2Q339</accession>